<feature type="region of interest" description="Disordered" evidence="1">
    <location>
        <begin position="27"/>
        <end position="54"/>
    </location>
</feature>
<comment type="caution">
    <text evidence="2">The sequence shown here is derived from an EMBL/GenBank/DDBJ whole genome shotgun (WGS) entry which is preliminary data.</text>
</comment>
<protein>
    <submittedName>
        <fullName evidence="2">Uncharacterized protein</fullName>
    </submittedName>
</protein>
<dbReference type="AlphaFoldDB" id="A0ABD6B545"/>
<accession>A0ABD6B545</accession>
<evidence type="ECO:0000313" key="2">
    <source>
        <dbReference type="EMBL" id="MFD1525837.1"/>
    </source>
</evidence>
<organism evidence="2 3">
    <name type="scientific">Halolamina salina</name>
    <dbReference type="NCBI Taxonomy" id="1220023"/>
    <lineage>
        <taxon>Archaea</taxon>
        <taxon>Methanobacteriati</taxon>
        <taxon>Methanobacteriota</taxon>
        <taxon>Stenosarchaea group</taxon>
        <taxon>Halobacteria</taxon>
        <taxon>Halobacteriales</taxon>
        <taxon>Haloferacaceae</taxon>
    </lineage>
</organism>
<gene>
    <name evidence="2" type="ORF">ACFR9S_05890</name>
</gene>
<sequence>MDLRRVTITLLVVVMLITVTAGNAAATGNLEAGGGETEEEATHTSPPNDTADYSGPVMGFGLKGGAGALAA</sequence>
<proteinExistence type="predicted"/>
<dbReference type="EMBL" id="JBHUDH010000049">
    <property type="protein sequence ID" value="MFD1525837.1"/>
    <property type="molecule type" value="Genomic_DNA"/>
</dbReference>
<dbReference type="Proteomes" id="UP001597111">
    <property type="component" value="Unassembled WGS sequence"/>
</dbReference>
<dbReference type="RefSeq" id="WP_379731064.1">
    <property type="nucleotide sequence ID" value="NZ_JBHSWZ010000048.1"/>
</dbReference>
<keyword evidence="3" id="KW-1185">Reference proteome</keyword>
<reference evidence="2 3" key="1">
    <citation type="journal article" date="2019" name="Int. J. Syst. Evol. Microbiol.">
        <title>The Global Catalogue of Microorganisms (GCM) 10K type strain sequencing project: providing services to taxonomists for standard genome sequencing and annotation.</title>
        <authorList>
            <consortium name="The Broad Institute Genomics Platform"/>
            <consortium name="The Broad Institute Genome Sequencing Center for Infectious Disease"/>
            <person name="Wu L."/>
            <person name="Ma J."/>
        </authorList>
    </citation>
    <scope>NUCLEOTIDE SEQUENCE [LARGE SCALE GENOMIC DNA]</scope>
    <source>
        <strain evidence="2 3">CGMCC 1.12285</strain>
    </source>
</reference>
<evidence type="ECO:0000256" key="1">
    <source>
        <dbReference type="SAM" id="MobiDB-lite"/>
    </source>
</evidence>
<name>A0ABD6B545_9EURY</name>
<evidence type="ECO:0000313" key="3">
    <source>
        <dbReference type="Proteomes" id="UP001597111"/>
    </source>
</evidence>